<evidence type="ECO:0000313" key="2">
    <source>
        <dbReference type="Proteomes" id="UP001206483"/>
    </source>
</evidence>
<dbReference type="EMBL" id="JAMZDX010000008">
    <property type="protein sequence ID" value="MCP2313928.1"/>
    <property type="molecule type" value="Genomic_DNA"/>
</dbReference>
<reference evidence="1 2" key="1">
    <citation type="submission" date="2022-06" db="EMBL/GenBank/DDBJ databases">
        <title>Sequencing the genomes of 1000 actinobacteria strains.</title>
        <authorList>
            <person name="Klenk H.-P."/>
        </authorList>
    </citation>
    <scope>NUCLEOTIDE SEQUENCE [LARGE SCALE GENOMIC DNA]</scope>
    <source>
        <strain evidence="1 2">DSM 41656</strain>
    </source>
</reference>
<evidence type="ECO:0008006" key="3">
    <source>
        <dbReference type="Google" id="ProtNLM"/>
    </source>
</evidence>
<protein>
    <recommendedName>
        <fullName evidence="3">TniQ protein</fullName>
    </recommendedName>
</protein>
<sequence length="233" mass="25668">MARAARFPEQIVEAALLEYTAQALNPLFTLYANSSLRQQLHLAGNTRALDLLAARLDAEPWSVYEVRRVLTPGRSAWCRSWHGPRCAACLAYEQQHGEPRPRCKACRGLPKQSCTRRVPDCNDPQRKGTVWRSVRRAGVLPRRLAKASLDRFAATPGRELAHTASVVDGYAFGFDRVVTLQRGERFPAVERQFVTAPASVPTKARDGFETAWRSARAAATPVPAPGAALLPVA</sequence>
<dbReference type="Proteomes" id="UP001206483">
    <property type="component" value="Unassembled WGS sequence"/>
</dbReference>
<proteinExistence type="predicted"/>
<evidence type="ECO:0000313" key="1">
    <source>
        <dbReference type="EMBL" id="MCP2313928.1"/>
    </source>
</evidence>
<accession>A0ABT1J903</accession>
<comment type="caution">
    <text evidence="1">The sequence shown here is derived from an EMBL/GenBank/DDBJ whole genome shotgun (WGS) entry which is preliminary data.</text>
</comment>
<organism evidence="1 2">
    <name type="scientific">Kitasatospora paracochleata</name>
    <dbReference type="NCBI Taxonomy" id="58354"/>
    <lineage>
        <taxon>Bacteria</taxon>
        <taxon>Bacillati</taxon>
        <taxon>Actinomycetota</taxon>
        <taxon>Actinomycetes</taxon>
        <taxon>Kitasatosporales</taxon>
        <taxon>Streptomycetaceae</taxon>
        <taxon>Kitasatospora</taxon>
    </lineage>
</organism>
<gene>
    <name evidence="1" type="ORF">FHR36_007127</name>
</gene>
<dbReference type="RefSeq" id="WP_253804235.1">
    <property type="nucleotide sequence ID" value="NZ_BAAAUB010000029.1"/>
</dbReference>
<name>A0ABT1J903_9ACTN</name>
<keyword evidence="2" id="KW-1185">Reference proteome</keyword>